<dbReference type="RefSeq" id="WP_311794405.1">
    <property type="nucleotide sequence ID" value="NZ_JALDYZ010000007.1"/>
</dbReference>
<sequence>MDNRAGEMEIFVEAVERGSFAAAAARLKLSPSAVSKAITRIEERLQARLLVRSTRTLQLTPEGEIYLRQAQRILAEIAETERMVLSGSAAAPRGQLRVNSTVGFATRFVVPLVPAFLERYPDVELDLSLSDDVIDLIGERTDVAIRAGLLRDSSLKARKLTESRRVVVASPDYLERRGKPRVPGDLATHNCLAFNFSPSKSIWPFRDPMSLEMLSMPIQGNFQANNGATVRQLTLAGLGVSRIGQFHVQDDIDTGRLVPLLETYSPGDNEPVHAVFLGHTHLAARIRAFIDFLADRIPSRADMGTAGVAES</sequence>
<keyword evidence="4" id="KW-0804">Transcription</keyword>
<evidence type="ECO:0000256" key="1">
    <source>
        <dbReference type="ARBA" id="ARBA00009437"/>
    </source>
</evidence>
<protein>
    <submittedName>
        <fullName evidence="6">LysR family transcriptional regulator</fullName>
    </submittedName>
</protein>
<dbReference type="SUPFAM" id="SSF53850">
    <property type="entry name" value="Periplasmic binding protein-like II"/>
    <property type="match status" value="1"/>
</dbReference>
<accession>A0AAE3U472</accession>
<dbReference type="InterPro" id="IPR005119">
    <property type="entry name" value="LysR_subst-bd"/>
</dbReference>
<dbReference type="Gene3D" id="3.40.190.290">
    <property type="match status" value="1"/>
</dbReference>
<evidence type="ECO:0000259" key="5">
    <source>
        <dbReference type="PROSITE" id="PS50931"/>
    </source>
</evidence>
<dbReference type="EMBL" id="JALDYZ010000007">
    <property type="protein sequence ID" value="MDI7923113.1"/>
    <property type="molecule type" value="Genomic_DNA"/>
</dbReference>
<dbReference type="InterPro" id="IPR036390">
    <property type="entry name" value="WH_DNA-bd_sf"/>
</dbReference>
<feature type="domain" description="HTH lysR-type" evidence="5">
    <location>
        <begin position="1"/>
        <end position="60"/>
    </location>
</feature>
<comment type="similarity">
    <text evidence="1">Belongs to the LysR transcriptional regulatory family.</text>
</comment>
<name>A0AAE3U472_9HYPH</name>
<evidence type="ECO:0000313" key="6">
    <source>
        <dbReference type="EMBL" id="MDI7923113.1"/>
    </source>
</evidence>
<dbReference type="AlphaFoldDB" id="A0AAE3U472"/>
<evidence type="ECO:0000256" key="3">
    <source>
        <dbReference type="ARBA" id="ARBA00023125"/>
    </source>
</evidence>
<dbReference type="Proteomes" id="UP001161580">
    <property type="component" value="Unassembled WGS sequence"/>
</dbReference>
<keyword evidence="3" id="KW-0238">DNA-binding</keyword>
<dbReference type="PANTHER" id="PTHR30537">
    <property type="entry name" value="HTH-TYPE TRANSCRIPTIONAL REGULATOR"/>
    <property type="match status" value="1"/>
</dbReference>
<dbReference type="Gene3D" id="1.10.10.10">
    <property type="entry name" value="Winged helix-like DNA-binding domain superfamily/Winged helix DNA-binding domain"/>
    <property type="match status" value="1"/>
</dbReference>
<dbReference type="Pfam" id="PF00126">
    <property type="entry name" value="HTH_1"/>
    <property type="match status" value="1"/>
</dbReference>
<comment type="caution">
    <text evidence="6">The sequence shown here is derived from an EMBL/GenBank/DDBJ whole genome shotgun (WGS) entry which is preliminary data.</text>
</comment>
<organism evidence="6 7">
    <name type="scientific">Ferirhizobium litorale</name>
    <dbReference type="NCBI Taxonomy" id="2927786"/>
    <lineage>
        <taxon>Bacteria</taxon>
        <taxon>Pseudomonadati</taxon>
        <taxon>Pseudomonadota</taxon>
        <taxon>Alphaproteobacteria</taxon>
        <taxon>Hyphomicrobiales</taxon>
        <taxon>Rhizobiaceae</taxon>
        <taxon>Ferirhizobium</taxon>
    </lineage>
</organism>
<reference evidence="6" key="1">
    <citation type="submission" date="2022-03" db="EMBL/GenBank/DDBJ databases">
        <title>Fererhizobium litorale gen. nov., sp. nov., isolated from sandy sediments of the Sea of Japan seashore.</title>
        <authorList>
            <person name="Romanenko L."/>
            <person name="Kurilenko V."/>
            <person name="Otstavnykh N."/>
            <person name="Svetashev V."/>
            <person name="Tekutyeva L."/>
            <person name="Isaeva M."/>
            <person name="Mikhailov V."/>
        </authorList>
    </citation>
    <scope>NUCLEOTIDE SEQUENCE</scope>
    <source>
        <strain evidence="6">KMM 9576</strain>
    </source>
</reference>
<dbReference type="FunFam" id="3.40.190.290:FF:000001">
    <property type="entry name" value="Transcriptional regulator, LysR family"/>
    <property type="match status" value="1"/>
</dbReference>
<dbReference type="InterPro" id="IPR036388">
    <property type="entry name" value="WH-like_DNA-bd_sf"/>
</dbReference>
<dbReference type="InterPro" id="IPR058163">
    <property type="entry name" value="LysR-type_TF_proteobact-type"/>
</dbReference>
<dbReference type="Pfam" id="PF03466">
    <property type="entry name" value="LysR_substrate"/>
    <property type="match status" value="1"/>
</dbReference>
<keyword evidence="2" id="KW-0805">Transcription regulation</keyword>
<dbReference type="GO" id="GO:0006351">
    <property type="term" value="P:DNA-templated transcription"/>
    <property type="evidence" value="ECO:0007669"/>
    <property type="project" value="TreeGrafter"/>
</dbReference>
<dbReference type="PROSITE" id="PS50931">
    <property type="entry name" value="HTH_LYSR"/>
    <property type="match status" value="1"/>
</dbReference>
<evidence type="ECO:0000256" key="2">
    <source>
        <dbReference type="ARBA" id="ARBA00023015"/>
    </source>
</evidence>
<dbReference type="GO" id="GO:0043565">
    <property type="term" value="F:sequence-specific DNA binding"/>
    <property type="evidence" value="ECO:0007669"/>
    <property type="project" value="TreeGrafter"/>
</dbReference>
<proteinExistence type="inferred from homology"/>
<dbReference type="GO" id="GO:0003700">
    <property type="term" value="F:DNA-binding transcription factor activity"/>
    <property type="evidence" value="ECO:0007669"/>
    <property type="project" value="InterPro"/>
</dbReference>
<gene>
    <name evidence="6" type="ORF">MRS75_13595</name>
</gene>
<dbReference type="InterPro" id="IPR000847">
    <property type="entry name" value="LysR_HTH_N"/>
</dbReference>
<keyword evidence="7" id="KW-1185">Reference proteome</keyword>
<evidence type="ECO:0000313" key="7">
    <source>
        <dbReference type="Proteomes" id="UP001161580"/>
    </source>
</evidence>
<dbReference type="FunFam" id="1.10.10.10:FF:000001">
    <property type="entry name" value="LysR family transcriptional regulator"/>
    <property type="match status" value="1"/>
</dbReference>
<evidence type="ECO:0000256" key="4">
    <source>
        <dbReference type="ARBA" id="ARBA00023163"/>
    </source>
</evidence>
<dbReference type="PANTHER" id="PTHR30537:SF71">
    <property type="entry name" value="TRANSCRIPTIONAL REGULATORY PROTEIN"/>
    <property type="match status" value="1"/>
</dbReference>
<dbReference type="SUPFAM" id="SSF46785">
    <property type="entry name" value="Winged helix' DNA-binding domain"/>
    <property type="match status" value="1"/>
</dbReference>